<dbReference type="InterPro" id="IPR050194">
    <property type="entry name" value="Glycosyltransferase_grp1"/>
</dbReference>
<feature type="domain" description="Glycosyl transferase family 1" evidence="1">
    <location>
        <begin position="196"/>
        <end position="350"/>
    </location>
</feature>
<keyword evidence="3" id="KW-1185">Reference proteome</keyword>
<dbReference type="PANTHER" id="PTHR45947">
    <property type="entry name" value="SULFOQUINOVOSYL TRANSFERASE SQD2"/>
    <property type="match status" value="1"/>
</dbReference>
<reference evidence="2 3" key="1">
    <citation type="submission" date="2015-10" db="EMBL/GenBank/DDBJ databases">
        <title>Erysipelothrix larvae sp. LV19 isolated from the larval gut of the rhinoceros beetle, Trypoxylus dichotomus.</title>
        <authorList>
            <person name="Lim S."/>
            <person name="Kim B.-C."/>
        </authorList>
    </citation>
    <scope>NUCLEOTIDE SEQUENCE [LARGE SCALE GENOMIC DNA]</scope>
    <source>
        <strain evidence="2 3">LV19</strain>
    </source>
</reference>
<accession>A0A0X8H102</accession>
<dbReference type="EMBL" id="CP013213">
    <property type="protein sequence ID" value="AMC94010.1"/>
    <property type="molecule type" value="Genomic_DNA"/>
</dbReference>
<organism evidence="2 3">
    <name type="scientific">Erysipelothrix larvae</name>
    <dbReference type="NCBI Taxonomy" id="1514105"/>
    <lineage>
        <taxon>Bacteria</taxon>
        <taxon>Bacillati</taxon>
        <taxon>Bacillota</taxon>
        <taxon>Erysipelotrichia</taxon>
        <taxon>Erysipelotrichales</taxon>
        <taxon>Erysipelotrichaceae</taxon>
        <taxon>Erysipelothrix</taxon>
    </lineage>
</organism>
<dbReference type="AlphaFoldDB" id="A0A0X8H102"/>
<dbReference type="RefSeq" id="WP_067633314.1">
    <property type="nucleotide sequence ID" value="NZ_CP013213.1"/>
</dbReference>
<sequence>MGQKINILHIVGEPLNFGGQETFLMNLIDNNNNVDLIHHILTPFECTNQKLVDVVKTNGGKVFFDSKPFESRLRKVYFRKSIKKQLSNISSSIDIAHIHSGSIYNLSQGSKIAKMIGIKQVFVHSHATGNDNLKHKVIRFISQRTFLSYTDRFFACSKEAANWKFGKKVLAKNECVIIPNGIKYEDYLYSDSSRHDYRDKLSLKNKFVIIQLARFSFEKNHSFSLQLFKELLIKNTNLELILVGSGPLKGEILDTADKLEISNSILILENRTDVPQILSASDLLILPSIFEGLGLAAVEAQVSGLNVICSTNVPDEVKISDNIVFIDTEDKTKWTTEIMGIIKENLINDRENTMKGLSDRFKVERMVSILNSYYTNEEI</sequence>
<evidence type="ECO:0000313" key="3">
    <source>
        <dbReference type="Proteomes" id="UP000063781"/>
    </source>
</evidence>
<dbReference type="GO" id="GO:0016757">
    <property type="term" value="F:glycosyltransferase activity"/>
    <property type="evidence" value="ECO:0007669"/>
    <property type="project" value="InterPro"/>
</dbReference>
<dbReference type="Pfam" id="PF00534">
    <property type="entry name" value="Glycos_transf_1"/>
    <property type="match status" value="1"/>
</dbReference>
<dbReference type="Proteomes" id="UP000063781">
    <property type="component" value="Chromosome"/>
</dbReference>
<protein>
    <recommendedName>
        <fullName evidence="1">Glycosyl transferase family 1 domain-containing protein</fullName>
    </recommendedName>
</protein>
<dbReference type="OrthoDB" id="9804196at2"/>
<proteinExistence type="predicted"/>
<dbReference type="Gene3D" id="3.40.50.2000">
    <property type="entry name" value="Glycogen Phosphorylase B"/>
    <property type="match status" value="2"/>
</dbReference>
<dbReference type="STRING" id="1514105.AOC36_08425"/>
<dbReference type="PANTHER" id="PTHR45947:SF3">
    <property type="entry name" value="SULFOQUINOVOSYL TRANSFERASE SQD2"/>
    <property type="match status" value="1"/>
</dbReference>
<name>A0A0X8H102_9FIRM</name>
<dbReference type="KEGG" id="erl:AOC36_08425"/>
<evidence type="ECO:0000313" key="2">
    <source>
        <dbReference type="EMBL" id="AMC94010.1"/>
    </source>
</evidence>
<gene>
    <name evidence="2" type="ORF">AOC36_08425</name>
</gene>
<evidence type="ECO:0000259" key="1">
    <source>
        <dbReference type="Pfam" id="PF00534"/>
    </source>
</evidence>
<dbReference type="InterPro" id="IPR001296">
    <property type="entry name" value="Glyco_trans_1"/>
</dbReference>
<dbReference type="SUPFAM" id="SSF53756">
    <property type="entry name" value="UDP-Glycosyltransferase/glycogen phosphorylase"/>
    <property type="match status" value="1"/>
</dbReference>